<dbReference type="InterPro" id="IPR019248">
    <property type="entry name" value="Glucodextran_C"/>
</dbReference>
<proteinExistence type="predicted"/>
<evidence type="ECO:0000259" key="6">
    <source>
        <dbReference type="SMART" id="SM00642"/>
    </source>
</evidence>
<dbReference type="EMBL" id="BJCL01000004">
    <property type="protein sequence ID" value="GCL63068.1"/>
    <property type="molecule type" value="Genomic_DNA"/>
</dbReference>
<reference evidence="8" key="1">
    <citation type="submission" date="2019-03" db="EMBL/GenBank/DDBJ databases">
        <title>Aquabacterium pictum sp.nov., the first bacteriochlorophyll a-containing freshwater bacterium in the genus Aquabacterium of the class Betaproteobacteria.</title>
        <authorList>
            <person name="Hirose S."/>
            <person name="Tank M."/>
            <person name="Hara E."/>
            <person name="Tamaki H."/>
            <person name="Takaichi S."/>
            <person name="Haruta S."/>
            <person name="Hanada S."/>
        </authorList>
    </citation>
    <scope>NUCLEOTIDE SEQUENCE [LARGE SCALE GENOMIC DNA]</scope>
    <source>
        <strain evidence="8">W35</strain>
    </source>
</reference>
<dbReference type="SUPFAM" id="SSF49344">
    <property type="entry name" value="CBD9-like"/>
    <property type="match status" value="1"/>
</dbReference>
<name>A0A480AWA3_9BURK</name>
<dbReference type="OrthoDB" id="9761577at2"/>
<feature type="chain" id="PRO_5019763059" evidence="5">
    <location>
        <begin position="26"/>
        <end position="869"/>
    </location>
</feature>
<protein>
    <submittedName>
        <fullName evidence="7">Alpha-amylase</fullName>
    </submittedName>
</protein>
<evidence type="ECO:0000256" key="4">
    <source>
        <dbReference type="SAM" id="MobiDB-lite"/>
    </source>
</evidence>
<dbReference type="PANTHER" id="PTHR10357:SF215">
    <property type="entry name" value="ALPHA-AMYLASE 1"/>
    <property type="match status" value="1"/>
</dbReference>
<comment type="cofactor">
    <cofactor evidence="1">
        <name>Ca(2+)</name>
        <dbReference type="ChEBI" id="CHEBI:29108"/>
    </cofactor>
</comment>
<evidence type="ECO:0000256" key="3">
    <source>
        <dbReference type="ARBA" id="ARBA00022729"/>
    </source>
</evidence>
<feature type="region of interest" description="Disordered" evidence="4">
    <location>
        <begin position="174"/>
        <end position="199"/>
    </location>
</feature>
<dbReference type="GO" id="GO:0046872">
    <property type="term" value="F:metal ion binding"/>
    <property type="evidence" value="ECO:0007669"/>
    <property type="project" value="UniProtKB-KW"/>
</dbReference>
<keyword evidence="8" id="KW-1185">Reference proteome</keyword>
<dbReference type="PANTHER" id="PTHR10357">
    <property type="entry name" value="ALPHA-AMYLASE FAMILY MEMBER"/>
    <property type="match status" value="1"/>
</dbReference>
<keyword evidence="2" id="KW-0479">Metal-binding</keyword>
<organism evidence="7 8">
    <name type="scientific">Pseudaquabacterium pictum</name>
    <dbReference type="NCBI Taxonomy" id="2315236"/>
    <lineage>
        <taxon>Bacteria</taxon>
        <taxon>Pseudomonadati</taxon>
        <taxon>Pseudomonadota</taxon>
        <taxon>Betaproteobacteria</taxon>
        <taxon>Burkholderiales</taxon>
        <taxon>Sphaerotilaceae</taxon>
        <taxon>Pseudaquabacterium</taxon>
    </lineage>
</organism>
<feature type="signal peptide" evidence="5">
    <location>
        <begin position="1"/>
        <end position="25"/>
    </location>
</feature>
<dbReference type="AlphaFoldDB" id="A0A480AWA3"/>
<dbReference type="InterPro" id="IPR006047">
    <property type="entry name" value="GH13_cat_dom"/>
</dbReference>
<dbReference type="InterPro" id="IPR017853">
    <property type="entry name" value="GH"/>
</dbReference>
<dbReference type="GO" id="GO:0005975">
    <property type="term" value="P:carbohydrate metabolic process"/>
    <property type="evidence" value="ECO:0007669"/>
    <property type="project" value="InterPro"/>
</dbReference>
<evidence type="ECO:0000313" key="7">
    <source>
        <dbReference type="EMBL" id="GCL63068.1"/>
    </source>
</evidence>
<dbReference type="Pfam" id="PF00128">
    <property type="entry name" value="Alpha-amylase"/>
    <property type="match status" value="1"/>
</dbReference>
<dbReference type="Gene3D" id="2.60.40.1190">
    <property type="match status" value="1"/>
</dbReference>
<gene>
    <name evidence="7" type="ORF">AQPW35_21490</name>
</gene>
<feature type="domain" description="Glycosyl hydrolase family 13 catalytic" evidence="6">
    <location>
        <begin position="44"/>
        <end position="465"/>
    </location>
</feature>
<dbReference type="SUPFAM" id="SSF51445">
    <property type="entry name" value="(Trans)glycosidases"/>
    <property type="match status" value="1"/>
</dbReference>
<dbReference type="SMART" id="SM00642">
    <property type="entry name" value="Aamy"/>
    <property type="match status" value="1"/>
</dbReference>
<evidence type="ECO:0000313" key="8">
    <source>
        <dbReference type="Proteomes" id="UP000301751"/>
    </source>
</evidence>
<sequence length="869" mass="95382">MNRLRPGAWLGAALTAITLHATAQAPGLKLHVPSPDWRDQVIYFVLTDRFDDGNPRNNDQGLGEYDPRQSHTYSGGDLAGLQRRLDYVQALGATALWLTPPVLNQWHDATHGFYGYHGYWASHFKRMDPHVGTLAEYQRLSDALHRRGMYLVQDVVVNHTGNFFSHGPGWRADDPAADYRPNTGSRPQRRPLQPPFHLNDPRRAADRAAGIYHWTPEIRDVTVRREELDFQTSGLDDLNTENPRVRRALRDSFGWWIRSVGVDAFRIDTAYHVPPEFFEDFLYADDRQAPGMARVAERTGRRDFLAFGEGFGIDAPGQTRYTRKLESYIRGDDGRARLGGMLNFPLYAGLVDVFARGRPATDLQRRVQDMVAADARGIDPRRLPTFIDNHDVDRWLAVSGEAAMKQALLAMMTLPGIPVLYYGTEQGLVAQRASMFAAGWGSGGRDRFDTASPLFRYTQSVVALRQANRGFSRALPQVLQASGAGPGVLAWRTAHDGQVRLVVFNTADTPRFVDNLPVGPAQARLRRLFDIHGDAPATLAADAGGQVHLRLPARSGTVWAVEPATDGPAVSAEEAPRLDPLPAEPMTGDFSLTGQARPGTELALIVDGDESRAQRVHAGADGRFTARIDTRRMSDPALAHRVVLRTLDGSRVSNALSFRMALPWQTLADVPQPLQAGGGPTGSYRYPTHESFTQQMDLRRTRVLAAGGALRIELDMADLTSVWAPANGFDHVAFSIFVELPGRAGGARVMPGQNAELPDGMHWHLRLRSHGWSNALFGPEGASATADGRSITPAAAIHTDAAQRRVVFTLPSEALGDPASFSGARVFVTTWDWDGTWRPLAPEAGSFTMGGGMADGPKVWSASPVIRLP</sequence>
<dbReference type="Pfam" id="PF09985">
    <property type="entry name" value="Glucodextran_C"/>
    <property type="match status" value="1"/>
</dbReference>
<dbReference type="Proteomes" id="UP000301751">
    <property type="component" value="Unassembled WGS sequence"/>
</dbReference>
<dbReference type="RefSeq" id="WP_137732813.1">
    <property type="nucleotide sequence ID" value="NZ_BJCL01000004.1"/>
</dbReference>
<accession>A0A480AWA3</accession>
<evidence type="ECO:0000256" key="5">
    <source>
        <dbReference type="SAM" id="SignalP"/>
    </source>
</evidence>
<evidence type="ECO:0000256" key="1">
    <source>
        <dbReference type="ARBA" id="ARBA00001913"/>
    </source>
</evidence>
<keyword evidence="3 5" id="KW-0732">Signal</keyword>
<evidence type="ECO:0000256" key="2">
    <source>
        <dbReference type="ARBA" id="ARBA00022723"/>
    </source>
</evidence>
<dbReference type="Gene3D" id="3.20.20.80">
    <property type="entry name" value="Glycosidases"/>
    <property type="match status" value="1"/>
</dbReference>
<comment type="caution">
    <text evidence="7">The sequence shown here is derived from an EMBL/GenBank/DDBJ whole genome shotgun (WGS) entry which is preliminary data.</text>
</comment>